<dbReference type="AlphaFoldDB" id="A0AAV2I169"/>
<accession>A0AAV2I169</accession>
<dbReference type="EMBL" id="CAXITT010000348">
    <property type="protein sequence ID" value="CAL1539644.1"/>
    <property type="molecule type" value="Genomic_DNA"/>
</dbReference>
<feature type="non-terminal residue" evidence="2">
    <location>
        <position position="104"/>
    </location>
</feature>
<dbReference type="Proteomes" id="UP001497497">
    <property type="component" value="Unassembled WGS sequence"/>
</dbReference>
<evidence type="ECO:0000313" key="2">
    <source>
        <dbReference type="EMBL" id="CAL1539644.1"/>
    </source>
</evidence>
<gene>
    <name evidence="2" type="ORF">GSLYS_00013377001</name>
</gene>
<keyword evidence="3" id="KW-1185">Reference proteome</keyword>
<proteinExistence type="predicted"/>
<comment type="caution">
    <text evidence="2">The sequence shown here is derived from an EMBL/GenBank/DDBJ whole genome shotgun (WGS) entry which is preliminary data.</text>
</comment>
<feature type="coiled-coil region" evidence="1">
    <location>
        <begin position="4"/>
        <end position="42"/>
    </location>
</feature>
<evidence type="ECO:0000256" key="1">
    <source>
        <dbReference type="SAM" id="Coils"/>
    </source>
</evidence>
<reference evidence="2 3" key="1">
    <citation type="submission" date="2024-04" db="EMBL/GenBank/DDBJ databases">
        <authorList>
            <consortium name="Genoscope - CEA"/>
            <person name="William W."/>
        </authorList>
    </citation>
    <scope>NUCLEOTIDE SEQUENCE [LARGE SCALE GENOMIC DNA]</scope>
</reference>
<keyword evidence="1" id="KW-0175">Coiled coil</keyword>
<evidence type="ECO:0000313" key="3">
    <source>
        <dbReference type="Proteomes" id="UP001497497"/>
    </source>
</evidence>
<organism evidence="2 3">
    <name type="scientific">Lymnaea stagnalis</name>
    <name type="common">Great pond snail</name>
    <name type="synonym">Helix stagnalis</name>
    <dbReference type="NCBI Taxonomy" id="6523"/>
    <lineage>
        <taxon>Eukaryota</taxon>
        <taxon>Metazoa</taxon>
        <taxon>Spiralia</taxon>
        <taxon>Lophotrochozoa</taxon>
        <taxon>Mollusca</taxon>
        <taxon>Gastropoda</taxon>
        <taxon>Heterobranchia</taxon>
        <taxon>Euthyneura</taxon>
        <taxon>Panpulmonata</taxon>
        <taxon>Hygrophila</taxon>
        <taxon>Lymnaeoidea</taxon>
        <taxon>Lymnaeidae</taxon>
        <taxon>Lymnaea</taxon>
    </lineage>
</organism>
<name>A0AAV2I169_LYMST</name>
<sequence>MGRLEKAVEQLNRYKQIAAKQLEKFEKEEKHLERKVSEVRKKFSLAVPQDGLKRTPISFDTDDDEEETEEDRNYKLSIIRSQAEIVVKTEKLNAKIYELTRRKA</sequence>
<protein>
    <submittedName>
        <fullName evidence="2">Uncharacterized protein</fullName>
    </submittedName>
</protein>